<protein>
    <recommendedName>
        <fullName evidence="5 6">Dephospho-CoA kinase</fullName>
        <ecNumber evidence="5 6">2.7.1.24</ecNumber>
    </recommendedName>
    <alternativeName>
        <fullName evidence="5">Dephosphocoenzyme A kinase</fullName>
    </alternativeName>
</protein>
<sequence>MKIIGLTGGIGSGKSTVANMFKLFHVPIFIADDVSKMLLGTNEVVIAAVKDLLGEHSYTTNLDNELIPDKKYIASKVFKDVDLLKGLNAILHPAVRTYFDDWLLKQDAPYIIYEAAILFESGGHKRCDAVLLITTNIEERVNRVMQRDQTSREEVEARLSNQWSDIERLNLSDFVIINNNLEITKTYVSIMHDVLLNS</sequence>
<dbReference type="GO" id="GO:0015937">
    <property type="term" value="P:coenzyme A biosynthetic process"/>
    <property type="evidence" value="ECO:0007669"/>
    <property type="project" value="UniProtKB-UniRule"/>
</dbReference>
<reference evidence="8" key="1">
    <citation type="journal article" date="2017" name="Proc. Natl. Acad. Sci. U.S.A.">
        <title>Simulation of Deepwater Horizon oil plume reveals substrate specialization within a complex community of hydrocarbon-degraders.</title>
        <authorList>
            <person name="Hu P."/>
            <person name="Dubinsky E.A."/>
            <person name="Probst A.J."/>
            <person name="Wang J."/>
            <person name="Sieber C.M.K."/>
            <person name="Tom L.M."/>
            <person name="Gardinali P."/>
            <person name="Banfield J.F."/>
            <person name="Atlas R.M."/>
            <person name="Andersen G.L."/>
        </authorList>
    </citation>
    <scope>NUCLEOTIDE SEQUENCE [LARGE SCALE GENOMIC DNA]</scope>
</reference>
<dbReference type="AlphaFoldDB" id="A0A1Z8AU34"/>
<dbReference type="CDD" id="cd02022">
    <property type="entry name" value="DPCK"/>
    <property type="match status" value="1"/>
</dbReference>
<proteinExistence type="inferred from homology"/>
<evidence type="ECO:0000256" key="6">
    <source>
        <dbReference type="NCBIfam" id="TIGR00152"/>
    </source>
</evidence>
<feature type="binding site" evidence="5">
    <location>
        <begin position="11"/>
        <end position="16"/>
    </location>
    <ligand>
        <name>ATP</name>
        <dbReference type="ChEBI" id="CHEBI:30616"/>
    </ligand>
</feature>
<dbReference type="InterPro" id="IPR027417">
    <property type="entry name" value="P-loop_NTPase"/>
</dbReference>
<dbReference type="Pfam" id="PF01121">
    <property type="entry name" value="CoaE"/>
    <property type="match status" value="1"/>
</dbReference>
<dbReference type="EMBL" id="MAAX01000133">
    <property type="protein sequence ID" value="OUS13844.1"/>
    <property type="molecule type" value="Genomic_DNA"/>
</dbReference>
<comment type="function">
    <text evidence="5">Catalyzes the phosphorylation of the 3'-hydroxyl group of dephosphocoenzyme A to form coenzyme A.</text>
</comment>
<evidence type="ECO:0000256" key="5">
    <source>
        <dbReference type="HAMAP-Rule" id="MF_00376"/>
    </source>
</evidence>
<name>A0A1Z8AU34_9FLAO</name>
<keyword evidence="3 5" id="KW-0067">ATP-binding</keyword>
<dbReference type="PANTHER" id="PTHR10695">
    <property type="entry name" value="DEPHOSPHO-COA KINASE-RELATED"/>
    <property type="match status" value="1"/>
</dbReference>
<organism evidence="7 8">
    <name type="scientific">Nonlabens dokdonensis</name>
    <dbReference type="NCBI Taxonomy" id="328515"/>
    <lineage>
        <taxon>Bacteria</taxon>
        <taxon>Pseudomonadati</taxon>
        <taxon>Bacteroidota</taxon>
        <taxon>Flavobacteriia</taxon>
        <taxon>Flavobacteriales</taxon>
        <taxon>Flavobacteriaceae</taxon>
        <taxon>Nonlabens</taxon>
    </lineage>
</organism>
<dbReference type="EC" id="2.7.1.24" evidence="5 6"/>
<dbReference type="PANTHER" id="PTHR10695:SF46">
    <property type="entry name" value="BIFUNCTIONAL COENZYME A SYNTHASE-RELATED"/>
    <property type="match status" value="1"/>
</dbReference>
<keyword evidence="2 5" id="KW-0547">Nucleotide-binding</keyword>
<comment type="similarity">
    <text evidence="1 5">Belongs to the CoaE family.</text>
</comment>
<dbReference type="HAMAP" id="MF_00376">
    <property type="entry name" value="Dephospho_CoA_kinase"/>
    <property type="match status" value="1"/>
</dbReference>
<evidence type="ECO:0000256" key="4">
    <source>
        <dbReference type="ARBA" id="ARBA00022993"/>
    </source>
</evidence>
<dbReference type="Gene3D" id="3.40.50.300">
    <property type="entry name" value="P-loop containing nucleotide triphosphate hydrolases"/>
    <property type="match status" value="1"/>
</dbReference>
<comment type="caution">
    <text evidence="7">The sequence shown here is derived from an EMBL/GenBank/DDBJ whole genome shotgun (WGS) entry which is preliminary data.</text>
</comment>
<evidence type="ECO:0000256" key="3">
    <source>
        <dbReference type="ARBA" id="ARBA00022840"/>
    </source>
</evidence>
<dbReference type="InterPro" id="IPR001977">
    <property type="entry name" value="Depp_CoAkinase"/>
</dbReference>
<dbReference type="GO" id="GO:0005524">
    <property type="term" value="F:ATP binding"/>
    <property type="evidence" value="ECO:0007669"/>
    <property type="project" value="UniProtKB-UniRule"/>
</dbReference>
<keyword evidence="4 5" id="KW-0173">Coenzyme A biosynthesis</keyword>
<dbReference type="PROSITE" id="PS51219">
    <property type="entry name" value="DPCK"/>
    <property type="match status" value="1"/>
</dbReference>
<dbReference type="NCBIfam" id="TIGR00152">
    <property type="entry name" value="dephospho-CoA kinase"/>
    <property type="match status" value="1"/>
</dbReference>
<keyword evidence="5" id="KW-0808">Transferase</keyword>
<evidence type="ECO:0000313" key="7">
    <source>
        <dbReference type="EMBL" id="OUS13844.1"/>
    </source>
</evidence>
<dbReference type="UniPathway" id="UPA00241">
    <property type="reaction ID" value="UER00356"/>
</dbReference>
<keyword evidence="5 7" id="KW-0418">Kinase</keyword>
<evidence type="ECO:0000256" key="1">
    <source>
        <dbReference type="ARBA" id="ARBA00009018"/>
    </source>
</evidence>
<accession>A0A1Z8AU34</accession>
<gene>
    <name evidence="5" type="primary">coaE</name>
    <name evidence="7" type="ORF">A9Q93_08940</name>
</gene>
<comment type="subcellular location">
    <subcellularLocation>
        <location evidence="5">Cytoplasm</location>
    </subcellularLocation>
</comment>
<dbReference type="RefSeq" id="WP_303687080.1">
    <property type="nucleotide sequence ID" value="NZ_CAJXYO010000022.1"/>
</dbReference>
<comment type="catalytic activity">
    <reaction evidence="5">
        <text>3'-dephospho-CoA + ATP = ADP + CoA + H(+)</text>
        <dbReference type="Rhea" id="RHEA:18245"/>
        <dbReference type="ChEBI" id="CHEBI:15378"/>
        <dbReference type="ChEBI" id="CHEBI:30616"/>
        <dbReference type="ChEBI" id="CHEBI:57287"/>
        <dbReference type="ChEBI" id="CHEBI:57328"/>
        <dbReference type="ChEBI" id="CHEBI:456216"/>
        <dbReference type="EC" id="2.7.1.24"/>
    </reaction>
</comment>
<dbReference type="GO" id="GO:0004140">
    <property type="term" value="F:dephospho-CoA kinase activity"/>
    <property type="evidence" value="ECO:0007669"/>
    <property type="project" value="UniProtKB-UniRule"/>
</dbReference>
<keyword evidence="5" id="KW-0963">Cytoplasm</keyword>
<evidence type="ECO:0000313" key="8">
    <source>
        <dbReference type="Proteomes" id="UP000196102"/>
    </source>
</evidence>
<dbReference type="SUPFAM" id="SSF52540">
    <property type="entry name" value="P-loop containing nucleoside triphosphate hydrolases"/>
    <property type="match status" value="1"/>
</dbReference>
<comment type="pathway">
    <text evidence="5">Cofactor biosynthesis; coenzyme A biosynthesis; CoA from (R)-pantothenate: step 5/5.</text>
</comment>
<dbReference type="Proteomes" id="UP000196102">
    <property type="component" value="Unassembled WGS sequence"/>
</dbReference>
<dbReference type="GO" id="GO:0005737">
    <property type="term" value="C:cytoplasm"/>
    <property type="evidence" value="ECO:0007669"/>
    <property type="project" value="UniProtKB-SubCell"/>
</dbReference>
<evidence type="ECO:0000256" key="2">
    <source>
        <dbReference type="ARBA" id="ARBA00022741"/>
    </source>
</evidence>